<dbReference type="InterPro" id="IPR002033">
    <property type="entry name" value="TatC"/>
</dbReference>
<keyword evidence="2 5" id="KW-0812">Transmembrane</keyword>
<evidence type="ECO:0000256" key="5">
    <source>
        <dbReference type="HAMAP-Rule" id="MF_00902"/>
    </source>
</evidence>
<dbReference type="EMBL" id="BDQX01000047">
    <property type="protein sequence ID" value="GBG06447.1"/>
    <property type="molecule type" value="Genomic_DNA"/>
</dbReference>
<name>A0A2R5EIU2_9BACL</name>
<keyword evidence="5" id="KW-0811">Translocation</keyword>
<feature type="transmembrane region" description="Helical" evidence="5">
    <location>
        <begin position="75"/>
        <end position="96"/>
    </location>
</feature>
<protein>
    <recommendedName>
        <fullName evidence="5">Sec-independent protein translocase protein TatC</fullName>
    </recommendedName>
</protein>
<dbReference type="InterPro" id="IPR019820">
    <property type="entry name" value="Sec-indep_translocase_CS"/>
</dbReference>
<dbReference type="NCBIfam" id="TIGR00945">
    <property type="entry name" value="tatC"/>
    <property type="match status" value="1"/>
</dbReference>
<feature type="transmembrane region" description="Helical" evidence="5">
    <location>
        <begin position="160"/>
        <end position="191"/>
    </location>
</feature>
<feature type="transmembrane region" description="Helical" evidence="5">
    <location>
        <begin position="34"/>
        <end position="55"/>
    </location>
</feature>
<dbReference type="GO" id="GO:0009977">
    <property type="term" value="F:proton motive force dependent protein transmembrane transporter activity"/>
    <property type="evidence" value="ECO:0007669"/>
    <property type="project" value="TreeGrafter"/>
</dbReference>
<dbReference type="GO" id="GO:0065002">
    <property type="term" value="P:intracellular protein transmembrane transport"/>
    <property type="evidence" value="ECO:0007669"/>
    <property type="project" value="TreeGrafter"/>
</dbReference>
<sequence length="267" mass="29251">MSLAKKGGEVMGQEKEMTLVDHLGDLRKVIIRSLSVVGVALVIGLVVASPLLDYLKAVPPASGIAWNVFSPWDAVGIYMKCALVIALAVSLPYVLHQVWGFVRPGLRPEEQYVALRYIPGAAALFLLGVAFAYFILFPMAYGFTSKMAQRMGLQETYGVIQYFTFMFNIILPTALLFQLPVVVLFLTRLGIVTPSLLRRMRKVAYLALVAIAVLVTPPDFISDFLVAIPLVVLYELSILLSARAYRQQQALEGQAAGENNVSSVQLG</sequence>
<evidence type="ECO:0000256" key="1">
    <source>
        <dbReference type="ARBA" id="ARBA00004141"/>
    </source>
</evidence>
<keyword evidence="3 5" id="KW-1133">Transmembrane helix</keyword>
<dbReference type="PANTHER" id="PTHR30371">
    <property type="entry name" value="SEC-INDEPENDENT PROTEIN TRANSLOCASE PROTEIN TATC"/>
    <property type="match status" value="1"/>
</dbReference>
<dbReference type="GO" id="GO:0043953">
    <property type="term" value="P:protein transport by the Tat complex"/>
    <property type="evidence" value="ECO:0007669"/>
    <property type="project" value="UniProtKB-UniRule"/>
</dbReference>
<evidence type="ECO:0000256" key="3">
    <source>
        <dbReference type="ARBA" id="ARBA00022989"/>
    </source>
</evidence>
<organism evidence="6 7">
    <name type="scientific">Paenibacillus agaridevorans</name>
    <dbReference type="NCBI Taxonomy" id="171404"/>
    <lineage>
        <taxon>Bacteria</taxon>
        <taxon>Bacillati</taxon>
        <taxon>Bacillota</taxon>
        <taxon>Bacilli</taxon>
        <taxon>Bacillales</taxon>
        <taxon>Paenibacillaceae</taxon>
        <taxon>Paenibacillus</taxon>
    </lineage>
</organism>
<comment type="subunit">
    <text evidence="5">Forms a complex with TatA.</text>
</comment>
<dbReference type="PROSITE" id="PS01218">
    <property type="entry name" value="TATC"/>
    <property type="match status" value="1"/>
</dbReference>
<dbReference type="GO" id="GO:0033281">
    <property type="term" value="C:TAT protein transport complex"/>
    <property type="evidence" value="ECO:0007669"/>
    <property type="project" value="UniProtKB-UniRule"/>
</dbReference>
<comment type="similarity">
    <text evidence="5">Belongs to the TatC family.</text>
</comment>
<dbReference type="Pfam" id="PF00902">
    <property type="entry name" value="TatC"/>
    <property type="match status" value="1"/>
</dbReference>
<comment type="function">
    <text evidence="5">Part of the twin-arginine translocation (Tat) system that transports large folded proteins containing a characteristic twin-arginine motif in their signal peptide across membranes.</text>
</comment>
<proteinExistence type="inferred from homology"/>
<evidence type="ECO:0000313" key="6">
    <source>
        <dbReference type="EMBL" id="GBG06447.1"/>
    </source>
</evidence>
<comment type="caution">
    <text evidence="6">The sequence shown here is derived from an EMBL/GenBank/DDBJ whole genome shotgun (WGS) entry which is preliminary data.</text>
</comment>
<keyword evidence="5" id="KW-0813">Transport</keyword>
<keyword evidence="4 5" id="KW-0472">Membrane</keyword>
<evidence type="ECO:0000256" key="2">
    <source>
        <dbReference type="ARBA" id="ARBA00022692"/>
    </source>
</evidence>
<gene>
    <name evidence="5" type="primary">tatC</name>
    <name evidence="6" type="ORF">PAT3040_00974</name>
</gene>
<feature type="transmembrane region" description="Helical" evidence="5">
    <location>
        <begin position="203"/>
        <end position="221"/>
    </location>
</feature>
<comment type="subcellular location">
    <subcellularLocation>
        <location evidence="5">Cell membrane</location>
        <topology evidence="5">Multi-pass membrane protein</topology>
    </subcellularLocation>
    <subcellularLocation>
        <location evidence="1">Membrane</location>
        <topology evidence="1">Multi-pass membrane protein</topology>
    </subcellularLocation>
</comment>
<keyword evidence="5" id="KW-0653">Protein transport</keyword>
<evidence type="ECO:0000256" key="4">
    <source>
        <dbReference type="ARBA" id="ARBA00023136"/>
    </source>
</evidence>
<dbReference type="Proteomes" id="UP000245202">
    <property type="component" value="Unassembled WGS sequence"/>
</dbReference>
<dbReference type="AlphaFoldDB" id="A0A2R5EIU2"/>
<feature type="transmembrane region" description="Helical" evidence="5">
    <location>
        <begin position="117"/>
        <end position="140"/>
    </location>
</feature>
<evidence type="ECO:0000313" key="7">
    <source>
        <dbReference type="Proteomes" id="UP000245202"/>
    </source>
</evidence>
<dbReference type="PRINTS" id="PR01840">
    <property type="entry name" value="TATCFAMILY"/>
</dbReference>
<keyword evidence="7" id="KW-1185">Reference proteome</keyword>
<dbReference type="HAMAP" id="MF_00902">
    <property type="entry name" value="TatC"/>
    <property type="match status" value="1"/>
</dbReference>
<keyword evidence="5" id="KW-1003">Cell membrane</keyword>
<feature type="transmembrane region" description="Helical" evidence="5">
    <location>
        <begin position="227"/>
        <end position="245"/>
    </location>
</feature>
<dbReference type="PANTHER" id="PTHR30371:SF4">
    <property type="entry name" value="SEC-INDEPENDENT PROTEIN TRANSLOCASE PROTEIN TATCD"/>
    <property type="match status" value="1"/>
</dbReference>
<reference evidence="6 7" key="1">
    <citation type="submission" date="2017-08" db="EMBL/GenBank/DDBJ databases">
        <title>Substantial Increase in Enzyme Production by Combined Drug-Resistance Mutations in Paenibacillus agaridevorans.</title>
        <authorList>
            <person name="Tanaka Y."/>
            <person name="Funane K."/>
            <person name="Hosaka T."/>
            <person name="Shiwa Y."/>
            <person name="Fujita N."/>
            <person name="Miyazaki T."/>
            <person name="Yoshikawa H."/>
            <person name="Murakami K."/>
            <person name="Kasahara K."/>
            <person name="Inaoka T."/>
            <person name="Hiraga Y."/>
            <person name="Ochi K."/>
        </authorList>
    </citation>
    <scope>NUCLEOTIDE SEQUENCE [LARGE SCALE GENOMIC DNA]</scope>
    <source>
        <strain evidence="6 7">T-3040</strain>
    </source>
</reference>
<accession>A0A2R5EIU2</accession>